<sequence length="111" mass="12930">MALTSTAIFSCVFLCFVFYVLILFNYYWTDKTIPNIDNIFVLLIFGVAIYMINYYLVVKNEIFLKRSFKKDKLGGFLVLMIIFLIGLFFVIGANKNREKLNSNNVIEKSIN</sequence>
<feature type="transmembrane region" description="Helical" evidence="1">
    <location>
        <begin position="39"/>
        <end position="56"/>
    </location>
</feature>
<dbReference type="RefSeq" id="WP_264368063.1">
    <property type="nucleotide sequence ID" value="NZ_JAPCIO010000002.1"/>
</dbReference>
<reference evidence="2" key="1">
    <citation type="submission" date="2022-10" db="EMBL/GenBank/DDBJ databases">
        <title>Flavobacterium sp. nov., a bacterium isolated from lake sediment.</title>
        <authorList>
            <person name="Qu J.-H."/>
        </authorList>
    </citation>
    <scope>NUCLEOTIDE SEQUENCE</scope>
    <source>
        <strain evidence="2">TH16-21</strain>
    </source>
</reference>
<feature type="transmembrane region" description="Helical" evidence="1">
    <location>
        <begin position="76"/>
        <end position="93"/>
    </location>
</feature>
<gene>
    <name evidence="2" type="ORF">OJ995_02815</name>
</gene>
<name>A0ABT3EG99_9FLAO</name>
<proteinExistence type="predicted"/>
<dbReference type="EMBL" id="JAPCIO010000002">
    <property type="protein sequence ID" value="MCW1147155.1"/>
    <property type="molecule type" value="Genomic_DNA"/>
</dbReference>
<feature type="transmembrane region" description="Helical" evidence="1">
    <location>
        <begin position="6"/>
        <end position="27"/>
    </location>
</feature>
<evidence type="ECO:0000313" key="2">
    <source>
        <dbReference type="EMBL" id="MCW1147155.1"/>
    </source>
</evidence>
<accession>A0ABT3EG99</accession>
<comment type="caution">
    <text evidence="2">The sequence shown here is derived from an EMBL/GenBank/DDBJ whole genome shotgun (WGS) entry which is preliminary data.</text>
</comment>
<evidence type="ECO:0008006" key="4">
    <source>
        <dbReference type="Google" id="ProtNLM"/>
    </source>
</evidence>
<protein>
    <recommendedName>
        <fullName evidence="4">DUF4234 domain-containing protein</fullName>
    </recommendedName>
</protein>
<keyword evidence="3" id="KW-1185">Reference proteome</keyword>
<keyword evidence="1" id="KW-1133">Transmembrane helix</keyword>
<organism evidence="2 3">
    <name type="scientific">Flavobacterium lacisediminis</name>
    <dbReference type="NCBI Taxonomy" id="2989705"/>
    <lineage>
        <taxon>Bacteria</taxon>
        <taxon>Pseudomonadati</taxon>
        <taxon>Bacteroidota</taxon>
        <taxon>Flavobacteriia</taxon>
        <taxon>Flavobacteriales</taxon>
        <taxon>Flavobacteriaceae</taxon>
        <taxon>Flavobacterium</taxon>
    </lineage>
</organism>
<dbReference type="Proteomes" id="UP001165677">
    <property type="component" value="Unassembled WGS sequence"/>
</dbReference>
<keyword evidence="1" id="KW-0812">Transmembrane</keyword>
<evidence type="ECO:0000256" key="1">
    <source>
        <dbReference type="SAM" id="Phobius"/>
    </source>
</evidence>
<evidence type="ECO:0000313" key="3">
    <source>
        <dbReference type="Proteomes" id="UP001165677"/>
    </source>
</evidence>
<keyword evidence="1" id="KW-0472">Membrane</keyword>